<evidence type="ECO:0000313" key="3">
    <source>
        <dbReference type="Proteomes" id="UP000182237"/>
    </source>
</evidence>
<evidence type="ECO:0000313" key="2">
    <source>
        <dbReference type="EMBL" id="SDS17057.1"/>
    </source>
</evidence>
<dbReference type="RefSeq" id="WP_019195005.1">
    <property type="nucleotide sequence ID" value="NZ_LT629765.1"/>
</dbReference>
<dbReference type="EMBL" id="LT629765">
    <property type="protein sequence ID" value="SDS17057.1"/>
    <property type="molecule type" value="Genomic_DNA"/>
</dbReference>
<dbReference type="Proteomes" id="UP000182237">
    <property type="component" value="Chromosome I"/>
</dbReference>
<dbReference type="OrthoDB" id="3171327at2"/>
<dbReference type="InterPro" id="IPR050491">
    <property type="entry name" value="AmpC-like"/>
</dbReference>
<dbReference type="InterPro" id="IPR001466">
    <property type="entry name" value="Beta-lactam-related"/>
</dbReference>
<dbReference type="AlphaFoldDB" id="A0A1H1Q1D1"/>
<evidence type="ECO:0000259" key="1">
    <source>
        <dbReference type="Pfam" id="PF00144"/>
    </source>
</evidence>
<dbReference type="PANTHER" id="PTHR46825">
    <property type="entry name" value="D-ALANYL-D-ALANINE-CARBOXYPEPTIDASE/ENDOPEPTIDASE AMPH"/>
    <property type="match status" value="1"/>
</dbReference>
<protein>
    <submittedName>
        <fullName evidence="2">CubicO group peptidase, beta-lactamase class C family</fullName>
    </submittedName>
</protein>
<dbReference type="SUPFAM" id="SSF56601">
    <property type="entry name" value="beta-lactamase/transpeptidase-like"/>
    <property type="match status" value="1"/>
</dbReference>
<gene>
    <name evidence="2" type="ORF">SAMN04488539_1149</name>
</gene>
<sequence>MTTAHRLIGVAVGIAVLAVFLLLGPRPVSLSEERTGDEQIAAILRDNAERGHRTLTAFVYDNGEVTYGGLGADEYTEVEIGSATKTFNAELVRQQIEEGALSLETTVGELIDVPGAPVADVRIEELLNHTSGLDSMEGLGTGELLLANLREGGNPYRDDTPEDILAAAAEASVEGRGDRSYSNFGHALLGQLLARNAGTTYEELVRTRIFEPAGMTQTYLATPAATADDPARGVGSSGRRAEPWVMDGWAPAGAIRSTAADMAAYAAWVAEHGRPDYAWSVYDAEGAAYPYHNGGTGGYRTMFVWDPDDEARAAFVVNSSPADTEDLGVALLTSTKEAQ</sequence>
<dbReference type="Gene3D" id="3.40.710.10">
    <property type="entry name" value="DD-peptidase/beta-lactamase superfamily"/>
    <property type="match status" value="1"/>
</dbReference>
<keyword evidence="3" id="KW-1185">Reference proteome</keyword>
<organism evidence="2 3">
    <name type="scientific">Corynebacterium timonense</name>
    <dbReference type="NCBI Taxonomy" id="441500"/>
    <lineage>
        <taxon>Bacteria</taxon>
        <taxon>Bacillati</taxon>
        <taxon>Actinomycetota</taxon>
        <taxon>Actinomycetes</taxon>
        <taxon>Mycobacteriales</taxon>
        <taxon>Corynebacteriaceae</taxon>
        <taxon>Corynebacterium</taxon>
    </lineage>
</organism>
<dbReference type="InterPro" id="IPR012338">
    <property type="entry name" value="Beta-lactam/transpept-like"/>
</dbReference>
<feature type="domain" description="Beta-lactamase-related" evidence="1">
    <location>
        <begin position="47"/>
        <end position="324"/>
    </location>
</feature>
<proteinExistence type="predicted"/>
<reference evidence="2 3" key="1">
    <citation type="submission" date="2016-10" db="EMBL/GenBank/DDBJ databases">
        <authorList>
            <person name="de Groot N.N."/>
        </authorList>
    </citation>
    <scope>NUCLEOTIDE SEQUENCE [LARGE SCALE GENOMIC DNA]</scope>
    <source>
        <strain evidence="2 3">DSM 45434</strain>
    </source>
</reference>
<dbReference type="STRING" id="1203190.GCA_000312345_02233"/>
<name>A0A1H1Q1D1_9CORY</name>
<accession>A0A1H1Q1D1</accession>
<dbReference type="PANTHER" id="PTHR46825:SF7">
    <property type="entry name" value="D-ALANYL-D-ALANINE CARBOXYPEPTIDASE"/>
    <property type="match status" value="1"/>
</dbReference>
<dbReference type="eggNOG" id="COG1680">
    <property type="taxonomic scope" value="Bacteria"/>
</dbReference>
<dbReference type="Pfam" id="PF00144">
    <property type="entry name" value="Beta-lactamase"/>
    <property type="match status" value="1"/>
</dbReference>